<proteinExistence type="predicted"/>
<dbReference type="EMBL" id="JFFI01002182">
    <property type="protein sequence ID" value="KXH40846.1"/>
    <property type="molecule type" value="Genomic_DNA"/>
</dbReference>
<feature type="compositionally biased region" description="Basic and acidic residues" evidence="1">
    <location>
        <begin position="367"/>
        <end position="389"/>
    </location>
</feature>
<comment type="caution">
    <text evidence="2">The sequence shown here is derived from an EMBL/GenBank/DDBJ whole genome shotgun (WGS) entry which is preliminary data.</text>
</comment>
<feature type="region of interest" description="Disordered" evidence="1">
    <location>
        <begin position="244"/>
        <end position="280"/>
    </location>
</feature>
<dbReference type="Proteomes" id="UP000070121">
    <property type="component" value="Unassembled WGS sequence"/>
</dbReference>
<gene>
    <name evidence="2" type="ORF">CSAL01_04936</name>
</gene>
<dbReference type="AlphaFoldDB" id="A0A135SY76"/>
<feature type="compositionally biased region" description="Polar residues" evidence="1">
    <location>
        <begin position="255"/>
        <end position="264"/>
    </location>
</feature>
<protein>
    <submittedName>
        <fullName evidence="2">Uncharacterized protein</fullName>
    </submittedName>
</protein>
<name>A0A135SY76_9PEZI</name>
<organism evidence="2 3">
    <name type="scientific">Colletotrichum salicis</name>
    <dbReference type="NCBI Taxonomy" id="1209931"/>
    <lineage>
        <taxon>Eukaryota</taxon>
        <taxon>Fungi</taxon>
        <taxon>Dikarya</taxon>
        <taxon>Ascomycota</taxon>
        <taxon>Pezizomycotina</taxon>
        <taxon>Sordariomycetes</taxon>
        <taxon>Hypocreomycetidae</taxon>
        <taxon>Glomerellales</taxon>
        <taxon>Glomerellaceae</taxon>
        <taxon>Colletotrichum</taxon>
        <taxon>Colletotrichum acutatum species complex</taxon>
    </lineage>
</organism>
<evidence type="ECO:0000313" key="3">
    <source>
        <dbReference type="Proteomes" id="UP000070121"/>
    </source>
</evidence>
<dbReference type="OrthoDB" id="5403157at2759"/>
<accession>A0A135SY76</accession>
<reference evidence="2 3" key="1">
    <citation type="submission" date="2014-02" db="EMBL/GenBank/DDBJ databases">
        <title>The genome sequence of Colletotrichum salicis CBS 607.94.</title>
        <authorList>
            <person name="Baroncelli R."/>
            <person name="Thon M.R."/>
        </authorList>
    </citation>
    <scope>NUCLEOTIDE SEQUENCE [LARGE SCALE GENOMIC DNA]</scope>
    <source>
        <strain evidence="2 3">CBS 607.94</strain>
    </source>
</reference>
<feature type="compositionally biased region" description="Polar residues" evidence="1">
    <location>
        <begin position="129"/>
        <end position="144"/>
    </location>
</feature>
<sequence length="512" mass="55073">MISTSTQASHIHQITRFLWSDPAPVWRRAVKERALEAQTPASKEFKPREAGQENDRTYISFETKDEDADAGTHKSLKLIYSSPVELPFSSHLWLIIGIVKEESTMASLSRSFKPPAYLRARSRPAMTGRTLSNSSDISVVSTGSRSDTDDLLMSGLNTPVHEIPKSGQDGFKMPTAPDLCSPKGESSAPCLLDLSSLQSARYNRTRSIPLDLSPTTSTLRKINSVPACTPTPPDPLSTRGDVPGGYFSFHEDLKGSTSRPQSTRTEGRLPKHKASSLTVDSSFQADLRGASRPAAMAPSIHLSPMSAVDVSGPCSVNTPVTSYLPSGVHDTSLPMGKYYPSNYEQNSSQDGRIGPSGPPSRVSSTRSEGHIPTREAFRSSSRQDSEVRRKLQQYQRDMIAQARIAASEVLGSSPSQGTAAVPSSTITLNGVPLTSLHHIGSTGVHKPISPRLLPLGSPGPVTPMDLEGGLGQGGYLDRGRNDEIARVLRAEEDRIRREGATSPAVEAGPQVS</sequence>
<feature type="region of interest" description="Disordered" evidence="1">
    <location>
        <begin position="335"/>
        <end position="390"/>
    </location>
</feature>
<feature type="region of interest" description="Disordered" evidence="1">
    <location>
        <begin position="492"/>
        <end position="512"/>
    </location>
</feature>
<evidence type="ECO:0000313" key="2">
    <source>
        <dbReference type="EMBL" id="KXH40846.1"/>
    </source>
</evidence>
<keyword evidence="3" id="KW-1185">Reference proteome</keyword>
<evidence type="ECO:0000256" key="1">
    <source>
        <dbReference type="SAM" id="MobiDB-lite"/>
    </source>
</evidence>
<feature type="region of interest" description="Disordered" evidence="1">
    <location>
        <begin position="123"/>
        <end position="144"/>
    </location>
</feature>